<dbReference type="Gene3D" id="1.20.120.450">
    <property type="entry name" value="dinb family like domain"/>
    <property type="match status" value="1"/>
</dbReference>
<dbReference type="RefSeq" id="WP_204010528.1">
    <property type="nucleotide sequence ID" value="NZ_BOOG01000007.1"/>
</dbReference>
<dbReference type="InterPro" id="IPR017517">
    <property type="entry name" value="Maleyloyr_isom"/>
</dbReference>
<accession>A0A8J3R930</accession>
<dbReference type="AlphaFoldDB" id="A0A8J3R930"/>
<evidence type="ECO:0000313" key="1">
    <source>
        <dbReference type="EMBL" id="GIH68278.1"/>
    </source>
</evidence>
<dbReference type="NCBIfam" id="TIGR03083">
    <property type="entry name" value="maleylpyruvate isomerase family mycothiol-dependent enzyme"/>
    <property type="match status" value="1"/>
</dbReference>
<gene>
    <name evidence="1" type="ORF">Mth01_05310</name>
</gene>
<protein>
    <submittedName>
        <fullName evidence="1">TIGR03085 family protein</fullName>
    </submittedName>
</protein>
<organism evidence="1 2">
    <name type="scientific">Sphaerimonospora thailandensis</name>
    <dbReference type="NCBI Taxonomy" id="795644"/>
    <lineage>
        <taxon>Bacteria</taxon>
        <taxon>Bacillati</taxon>
        <taxon>Actinomycetota</taxon>
        <taxon>Actinomycetes</taxon>
        <taxon>Streptosporangiales</taxon>
        <taxon>Streptosporangiaceae</taxon>
        <taxon>Sphaerimonospora</taxon>
    </lineage>
</organism>
<proteinExistence type="predicted"/>
<dbReference type="InterPro" id="IPR034660">
    <property type="entry name" value="DinB/YfiT-like"/>
</dbReference>
<dbReference type="Proteomes" id="UP000610966">
    <property type="component" value="Unassembled WGS sequence"/>
</dbReference>
<dbReference type="NCBIfam" id="TIGR03085">
    <property type="entry name" value="TIGR03085 family metal-binding protein"/>
    <property type="match status" value="1"/>
</dbReference>
<dbReference type="EMBL" id="BOOG01000007">
    <property type="protein sequence ID" value="GIH68278.1"/>
    <property type="molecule type" value="Genomic_DNA"/>
</dbReference>
<name>A0A8J3R930_9ACTN</name>
<comment type="caution">
    <text evidence="1">The sequence shown here is derived from an EMBL/GenBank/DDBJ whole genome shotgun (WGS) entry which is preliminary data.</text>
</comment>
<dbReference type="SUPFAM" id="SSF109854">
    <property type="entry name" value="DinB/YfiT-like putative metalloenzymes"/>
    <property type="match status" value="1"/>
</dbReference>
<sequence>MTHARRERAALCELLDRLGPGAPTLCEGWTTEDLAAHLALRERRLDAVPGIAIRFLSDYTRSVQERLTSRHPYPELVDLVRQGPPAWSPYGLPGLDELIGTVELFIHHEDVRRAQPGWTRRTLPADLQDLLWKRLRSGARLLLRRSPVGVVLHRTSEGRTNGEKTAGRRAEPAVVVSGEPAELTLFAFGRGEHAEVSYSGDAAAVDLLRRTRFGM</sequence>
<evidence type="ECO:0000313" key="2">
    <source>
        <dbReference type="Proteomes" id="UP000610966"/>
    </source>
</evidence>
<keyword evidence="2" id="KW-1185">Reference proteome</keyword>
<dbReference type="InterPro" id="IPR017519">
    <property type="entry name" value="CHP03085"/>
</dbReference>
<reference evidence="1" key="1">
    <citation type="submission" date="2021-01" db="EMBL/GenBank/DDBJ databases">
        <title>Whole genome shotgun sequence of Sphaerimonospora thailandensis NBRC 107569.</title>
        <authorList>
            <person name="Komaki H."/>
            <person name="Tamura T."/>
        </authorList>
    </citation>
    <scope>NUCLEOTIDE SEQUENCE</scope>
    <source>
        <strain evidence="1">NBRC 107569</strain>
    </source>
</reference>